<evidence type="ECO:0000313" key="1">
    <source>
        <dbReference type="EMBL" id="RZF33613.1"/>
    </source>
</evidence>
<dbReference type="Proteomes" id="UP000291343">
    <property type="component" value="Unassembled WGS sequence"/>
</dbReference>
<dbReference type="OrthoDB" id="6103986at2759"/>
<evidence type="ECO:0000313" key="2">
    <source>
        <dbReference type="Proteomes" id="UP000291343"/>
    </source>
</evidence>
<gene>
    <name evidence="1" type="ORF">LSTR_LSTR006991</name>
</gene>
<name>A0A482WJE0_LAOST</name>
<accession>A0A482WJE0</accession>
<dbReference type="InParanoid" id="A0A482WJE0"/>
<sequence length="181" mass="19985">MLIGRTALSRAVGMGPEELELDGELPEVASSKDGQHIPVCKSMTKPDESAEGEEAFKQTATSRMTCGRVPHVNAELMTGGIAQLYWIGQQTWAGKSCYKVNLTRSMWHAKRLRHPYKHKPLSRNEEALIEALVASQEESPGLQQPSGIGIMLVGGQIERAYVTSVFHFLPPSVCYISKIKY</sequence>
<dbReference type="EMBL" id="QKKF02033617">
    <property type="protein sequence ID" value="RZF33613.1"/>
    <property type="molecule type" value="Genomic_DNA"/>
</dbReference>
<proteinExistence type="predicted"/>
<comment type="caution">
    <text evidence="1">The sequence shown here is derived from an EMBL/GenBank/DDBJ whole genome shotgun (WGS) entry which is preliminary data.</text>
</comment>
<organism evidence="1 2">
    <name type="scientific">Laodelphax striatellus</name>
    <name type="common">Small brown planthopper</name>
    <name type="synonym">Delphax striatella</name>
    <dbReference type="NCBI Taxonomy" id="195883"/>
    <lineage>
        <taxon>Eukaryota</taxon>
        <taxon>Metazoa</taxon>
        <taxon>Ecdysozoa</taxon>
        <taxon>Arthropoda</taxon>
        <taxon>Hexapoda</taxon>
        <taxon>Insecta</taxon>
        <taxon>Pterygota</taxon>
        <taxon>Neoptera</taxon>
        <taxon>Paraneoptera</taxon>
        <taxon>Hemiptera</taxon>
        <taxon>Auchenorrhyncha</taxon>
        <taxon>Fulgoroidea</taxon>
        <taxon>Delphacidae</taxon>
        <taxon>Criomorphinae</taxon>
        <taxon>Laodelphax</taxon>
    </lineage>
</organism>
<protein>
    <submittedName>
        <fullName evidence="1">Uncharacterized protein</fullName>
    </submittedName>
</protein>
<reference evidence="1 2" key="1">
    <citation type="journal article" date="2017" name="Gigascience">
        <title>Genome sequence of the small brown planthopper, Laodelphax striatellus.</title>
        <authorList>
            <person name="Zhu J."/>
            <person name="Jiang F."/>
            <person name="Wang X."/>
            <person name="Yang P."/>
            <person name="Bao Y."/>
            <person name="Zhao W."/>
            <person name="Wang W."/>
            <person name="Lu H."/>
            <person name="Wang Q."/>
            <person name="Cui N."/>
            <person name="Li J."/>
            <person name="Chen X."/>
            <person name="Luo L."/>
            <person name="Yu J."/>
            <person name="Kang L."/>
            <person name="Cui F."/>
        </authorList>
    </citation>
    <scope>NUCLEOTIDE SEQUENCE [LARGE SCALE GENOMIC DNA]</scope>
    <source>
        <strain evidence="1">Lst14</strain>
    </source>
</reference>
<keyword evidence="2" id="KW-1185">Reference proteome</keyword>
<dbReference type="AlphaFoldDB" id="A0A482WJE0"/>